<evidence type="ECO:0000259" key="6">
    <source>
        <dbReference type="PROSITE" id="PS50054"/>
    </source>
</evidence>
<evidence type="ECO:0000313" key="8">
    <source>
        <dbReference type="Proteomes" id="UP000038045"/>
    </source>
</evidence>
<dbReference type="SMART" id="SM00195">
    <property type="entry name" value="DSPc"/>
    <property type="match status" value="1"/>
</dbReference>
<evidence type="ECO:0000259" key="7">
    <source>
        <dbReference type="PROSITE" id="PS50056"/>
    </source>
</evidence>
<evidence type="ECO:0000256" key="3">
    <source>
        <dbReference type="ARBA" id="ARBA00022801"/>
    </source>
</evidence>
<comment type="similarity">
    <text evidence="1">Belongs to the protein-tyrosine phosphatase family. Non-receptor class dual specificity subfamily.</text>
</comment>
<dbReference type="InterPro" id="IPR000340">
    <property type="entry name" value="Dual-sp_phosphatase_cat-dom"/>
</dbReference>
<evidence type="ECO:0000256" key="1">
    <source>
        <dbReference type="ARBA" id="ARBA00008601"/>
    </source>
</evidence>
<dbReference type="GO" id="GO:0004725">
    <property type="term" value="F:protein tyrosine phosphatase activity"/>
    <property type="evidence" value="ECO:0007669"/>
    <property type="project" value="UniProtKB-EC"/>
</dbReference>
<dbReference type="SUPFAM" id="SSF52799">
    <property type="entry name" value="(Phosphotyrosine protein) phosphatases II"/>
    <property type="match status" value="1"/>
</dbReference>
<proteinExistence type="inferred from homology"/>
<keyword evidence="3" id="KW-0378">Hydrolase</keyword>
<dbReference type="EC" id="3.1.3.48" evidence="2"/>
<dbReference type="InterPro" id="IPR020422">
    <property type="entry name" value="TYR_PHOSPHATASE_DUAL_dom"/>
</dbReference>
<dbReference type="PANTHER" id="PTHR45848">
    <property type="entry name" value="DUAL SPECIFICITY PROTEIN PHOSPHATASE 12 FAMILY MEMBER"/>
    <property type="match status" value="1"/>
</dbReference>
<dbReference type="GO" id="GO:0008138">
    <property type="term" value="F:protein tyrosine/serine/threonine phosphatase activity"/>
    <property type="evidence" value="ECO:0007669"/>
    <property type="project" value="InterPro"/>
</dbReference>
<dbReference type="PROSITE" id="PS50056">
    <property type="entry name" value="TYR_PHOSPHATASE_2"/>
    <property type="match status" value="1"/>
</dbReference>
<accession>A0A0N4ZYK6</accession>
<dbReference type="Pfam" id="PF00782">
    <property type="entry name" value="DSPc"/>
    <property type="match status" value="1"/>
</dbReference>
<name>A0A0N4ZYK6_PARTI</name>
<dbReference type="CDD" id="cd14498">
    <property type="entry name" value="DSP"/>
    <property type="match status" value="1"/>
</dbReference>
<dbReference type="WBParaSite" id="PTRK_0001387300.1">
    <property type="protein sequence ID" value="PTRK_0001387300.1"/>
    <property type="gene ID" value="PTRK_0001387300"/>
</dbReference>
<dbReference type="PROSITE" id="PS50054">
    <property type="entry name" value="TYR_PHOSPHATASE_DUAL"/>
    <property type="match status" value="1"/>
</dbReference>
<evidence type="ECO:0000256" key="4">
    <source>
        <dbReference type="ARBA" id="ARBA00022912"/>
    </source>
</evidence>
<dbReference type="PROSITE" id="PS00383">
    <property type="entry name" value="TYR_PHOSPHATASE_1"/>
    <property type="match status" value="1"/>
</dbReference>
<keyword evidence="8" id="KW-1185">Reference proteome</keyword>
<keyword evidence="4" id="KW-0904">Protein phosphatase</keyword>
<dbReference type="Gene3D" id="3.90.190.10">
    <property type="entry name" value="Protein tyrosine phosphatase superfamily"/>
    <property type="match status" value="1"/>
</dbReference>
<dbReference type="STRING" id="131310.A0A0N4ZYK6"/>
<dbReference type="InterPro" id="IPR000387">
    <property type="entry name" value="Tyr_Pase_dom"/>
</dbReference>
<sequence length="323" mass="37080">MDEILTGLYISGAEIVISGNGRKKLEELSIKNIITISAMPIPDNKKVDGIQYNFIFCMDQTNQDILGDNFIDNAVNMVEKCLDEGRVLIHCEQGVSRSATLCIAYIMRKFKFSFTRAFELVKSNHPEAYPNSGFVKQLKIYENLNYKSDGSSLKNCEEYKIWCSSTGNIPKCIEFNDTLSGIREENEILKYKCRKCRNLLFNSKELMFHKIGNGSLYQIKNCDINKKEEKCEFGYFLMPLNWMSLKEISGKINCPKCNEKIGQYNWSGKECIGEWNKKCNGFITPWIYVQKGKVDEIRQINLSSLNINSSEVNYSILPKIIIS</sequence>
<dbReference type="PIRSF" id="PIRSF000941">
    <property type="entry name" value="DUSP12"/>
    <property type="match status" value="1"/>
</dbReference>
<dbReference type="InterPro" id="IPR016278">
    <property type="entry name" value="DUSP12"/>
</dbReference>
<organism evidence="8 9">
    <name type="scientific">Parastrongyloides trichosuri</name>
    <name type="common">Possum-specific nematode worm</name>
    <dbReference type="NCBI Taxonomy" id="131310"/>
    <lineage>
        <taxon>Eukaryota</taxon>
        <taxon>Metazoa</taxon>
        <taxon>Ecdysozoa</taxon>
        <taxon>Nematoda</taxon>
        <taxon>Chromadorea</taxon>
        <taxon>Rhabditida</taxon>
        <taxon>Tylenchina</taxon>
        <taxon>Panagrolaimomorpha</taxon>
        <taxon>Strongyloidoidea</taxon>
        <taxon>Strongyloididae</taxon>
        <taxon>Parastrongyloides</taxon>
    </lineage>
</organism>
<dbReference type="PANTHER" id="PTHR45848:SF4">
    <property type="entry name" value="DUAL SPECIFICITY PROTEIN PHOSPHATASE 12"/>
    <property type="match status" value="1"/>
</dbReference>
<evidence type="ECO:0000256" key="2">
    <source>
        <dbReference type="ARBA" id="ARBA00013064"/>
    </source>
</evidence>
<feature type="domain" description="Tyrosine-protein phosphatase" evidence="6">
    <location>
        <begin position="1"/>
        <end position="147"/>
    </location>
</feature>
<evidence type="ECO:0000313" key="9">
    <source>
        <dbReference type="WBParaSite" id="PTRK_0001387300.1"/>
    </source>
</evidence>
<reference evidence="9" key="1">
    <citation type="submission" date="2017-02" db="UniProtKB">
        <authorList>
            <consortium name="WormBaseParasite"/>
        </authorList>
    </citation>
    <scope>IDENTIFICATION</scope>
</reference>
<dbReference type="GO" id="GO:0005634">
    <property type="term" value="C:nucleus"/>
    <property type="evidence" value="ECO:0007669"/>
    <property type="project" value="TreeGrafter"/>
</dbReference>
<feature type="active site" description="Phosphocysteine intermediate" evidence="5">
    <location>
        <position position="91"/>
    </location>
</feature>
<evidence type="ECO:0000256" key="5">
    <source>
        <dbReference type="PIRSR" id="PIRSR000941-50"/>
    </source>
</evidence>
<protein>
    <recommendedName>
        <fullName evidence="2">protein-tyrosine-phosphatase</fullName>
        <ecNumber evidence="2">3.1.3.48</ecNumber>
    </recommendedName>
</protein>
<dbReference type="AlphaFoldDB" id="A0A0N4ZYK6"/>
<dbReference type="InterPro" id="IPR029021">
    <property type="entry name" value="Prot-tyrosine_phosphatase-like"/>
</dbReference>
<dbReference type="InterPro" id="IPR016130">
    <property type="entry name" value="Tyr_Pase_AS"/>
</dbReference>
<dbReference type="Proteomes" id="UP000038045">
    <property type="component" value="Unplaced"/>
</dbReference>
<feature type="domain" description="Tyrosine specific protein phosphatases" evidence="7">
    <location>
        <begin position="68"/>
        <end position="126"/>
    </location>
</feature>